<reference evidence="17" key="1">
    <citation type="journal article" date="2021" name="PeerJ">
        <title>Extensive microbial diversity within the chicken gut microbiome revealed by metagenomics and culture.</title>
        <authorList>
            <person name="Gilroy R."/>
            <person name="Ravi A."/>
            <person name="Getino M."/>
            <person name="Pursley I."/>
            <person name="Horton D.L."/>
            <person name="Alikhan N.F."/>
            <person name="Baker D."/>
            <person name="Gharbi K."/>
            <person name="Hall N."/>
            <person name="Watson M."/>
            <person name="Adriaenssens E.M."/>
            <person name="Foster-Nyarko E."/>
            <person name="Jarju S."/>
            <person name="Secka A."/>
            <person name="Antonio M."/>
            <person name="Oren A."/>
            <person name="Chaudhuri R.R."/>
            <person name="La Ragione R."/>
            <person name="Hildebrand F."/>
            <person name="Pallen M.J."/>
        </authorList>
    </citation>
    <scope>NUCLEOTIDE SEQUENCE</scope>
    <source>
        <strain evidence="17">CHK193-4272</strain>
    </source>
</reference>
<evidence type="ECO:0000256" key="2">
    <source>
        <dbReference type="ARBA" id="ARBA00004651"/>
    </source>
</evidence>
<keyword evidence="11 14" id="KW-1133">Transmembrane helix</keyword>
<protein>
    <recommendedName>
        <fullName evidence="3">histidine kinase</fullName>
        <ecNumber evidence="3">2.7.13.3</ecNumber>
    </recommendedName>
</protein>
<keyword evidence="9 17" id="KW-0418">Kinase</keyword>
<dbReference type="PANTHER" id="PTHR45528">
    <property type="entry name" value="SENSOR HISTIDINE KINASE CPXA"/>
    <property type="match status" value="1"/>
</dbReference>
<dbReference type="SUPFAM" id="SSF47384">
    <property type="entry name" value="Homodimeric domain of signal transducing histidine kinase"/>
    <property type="match status" value="1"/>
</dbReference>
<dbReference type="Pfam" id="PF02518">
    <property type="entry name" value="HATPase_c"/>
    <property type="match status" value="1"/>
</dbReference>
<dbReference type="SMART" id="SM00388">
    <property type="entry name" value="HisKA"/>
    <property type="match status" value="1"/>
</dbReference>
<evidence type="ECO:0000256" key="5">
    <source>
        <dbReference type="ARBA" id="ARBA00022553"/>
    </source>
</evidence>
<evidence type="ECO:0000259" key="16">
    <source>
        <dbReference type="PROSITE" id="PS50885"/>
    </source>
</evidence>
<dbReference type="Gene3D" id="3.30.565.10">
    <property type="entry name" value="Histidine kinase-like ATPase, C-terminal domain"/>
    <property type="match status" value="1"/>
</dbReference>
<dbReference type="Gene3D" id="1.10.287.130">
    <property type="match status" value="1"/>
</dbReference>
<dbReference type="Gene3D" id="6.10.340.10">
    <property type="match status" value="1"/>
</dbReference>
<dbReference type="Pfam" id="PF00672">
    <property type="entry name" value="HAMP"/>
    <property type="match status" value="1"/>
</dbReference>
<evidence type="ECO:0000256" key="11">
    <source>
        <dbReference type="ARBA" id="ARBA00022989"/>
    </source>
</evidence>
<keyword evidence="8" id="KW-0547">Nucleotide-binding</keyword>
<keyword evidence="4" id="KW-1003">Cell membrane</keyword>
<dbReference type="PROSITE" id="PS50885">
    <property type="entry name" value="HAMP"/>
    <property type="match status" value="1"/>
</dbReference>
<dbReference type="FunFam" id="3.30.565.10:FF:000006">
    <property type="entry name" value="Sensor histidine kinase WalK"/>
    <property type="match status" value="1"/>
</dbReference>
<organism evidence="17 18">
    <name type="scientific">Candidatus Butyricicoccus avistercoris</name>
    <dbReference type="NCBI Taxonomy" id="2838518"/>
    <lineage>
        <taxon>Bacteria</taxon>
        <taxon>Bacillati</taxon>
        <taxon>Bacillota</taxon>
        <taxon>Clostridia</taxon>
        <taxon>Eubacteriales</taxon>
        <taxon>Butyricicoccaceae</taxon>
        <taxon>Butyricicoccus</taxon>
    </lineage>
</organism>
<dbReference type="EC" id="2.7.13.3" evidence="3"/>
<dbReference type="InterPro" id="IPR003660">
    <property type="entry name" value="HAMP_dom"/>
</dbReference>
<dbReference type="InterPro" id="IPR005467">
    <property type="entry name" value="His_kinase_dom"/>
</dbReference>
<comment type="catalytic activity">
    <reaction evidence="1">
        <text>ATP + protein L-histidine = ADP + protein N-phospho-L-histidine.</text>
        <dbReference type="EC" id="2.7.13.3"/>
    </reaction>
</comment>
<evidence type="ECO:0000313" key="18">
    <source>
        <dbReference type="Proteomes" id="UP000886808"/>
    </source>
</evidence>
<evidence type="ECO:0000256" key="10">
    <source>
        <dbReference type="ARBA" id="ARBA00022840"/>
    </source>
</evidence>
<name>A0A9D1PHJ3_9FIRM</name>
<dbReference type="GO" id="GO:0000155">
    <property type="term" value="F:phosphorelay sensor kinase activity"/>
    <property type="evidence" value="ECO:0007669"/>
    <property type="project" value="InterPro"/>
</dbReference>
<gene>
    <name evidence="17" type="ORF">H9746_00040</name>
</gene>
<dbReference type="SMART" id="SM00387">
    <property type="entry name" value="HATPase_c"/>
    <property type="match status" value="1"/>
</dbReference>
<dbReference type="SMART" id="SM00304">
    <property type="entry name" value="HAMP"/>
    <property type="match status" value="1"/>
</dbReference>
<dbReference type="AlphaFoldDB" id="A0A9D1PHJ3"/>
<dbReference type="PANTHER" id="PTHR45528:SF1">
    <property type="entry name" value="SENSOR HISTIDINE KINASE CPXA"/>
    <property type="match status" value="1"/>
</dbReference>
<keyword evidence="7 14" id="KW-0812">Transmembrane</keyword>
<evidence type="ECO:0000256" key="9">
    <source>
        <dbReference type="ARBA" id="ARBA00022777"/>
    </source>
</evidence>
<dbReference type="InterPro" id="IPR036097">
    <property type="entry name" value="HisK_dim/P_sf"/>
</dbReference>
<keyword evidence="10" id="KW-0067">ATP-binding</keyword>
<dbReference type="CDD" id="cd00082">
    <property type="entry name" value="HisKA"/>
    <property type="match status" value="1"/>
</dbReference>
<dbReference type="GO" id="GO:0005524">
    <property type="term" value="F:ATP binding"/>
    <property type="evidence" value="ECO:0007669"/>
    <property type="project" value="UniProtKB-KW"/>
</dbReference>
<dbReference type="GO" id="GO:0005886">
    <property type="term" value="C:plasma membrane"/>
    <property type="evidence" value="ECO:0007669"/>
    <property type="project" value="UniProtKB-SubCell"/>
</dbReference>
<evidence type="ECO:0000256" key="8">
    <source>
        <dbReference type="ARBA" id="ARBA00022741"/>
    </source>
</evidence>
<feature type="transmembrane region" description="Helical" evidence="14">
    <location>
        <begin position="12"/>
        <end position="32"/>
    </location>
</feature>
<proteinExistence type="predicted"/>
<keyword evidence="6" id="KW-0808">Transferase</keyword>
<feature type="transmembrane region" description="Helical" evidence="14">
    <location>
        <begin position="153"/>
        <end position="173"/>
    </location>
</feature>
<comment type="subcellular location">
    <subcellularLocation>
        <location evidence="2">Cell membrane</location>
        <topology evidence="2">Multi-pass membrane protein</topology>
    </subcellularLocation>
</comment>
<dbReference type="InterPro" id="IPR004358">
    <property type="entry name" value="Sig_transdc_His_kin-like_C"/>
</dbReference>
<keyword evidence="5" id="KW-0597">Phosphoprotein</keyword>
<dbReference type="InterPro" id="IPR003661">
    <property type="entry name" value="HisK_dim/P_dom"/>
</dbReference>
<dbReference type="CDD" id="cd06225">
    <property type="entry name" value="HAMP"/>
    <property type="match status" value="1"/>
</dbReference>
<reference evidence="17" key="2">
    <citation type="submission" date="2021-04" db="EMBL/GenBank/DDBJ databases">
        <authorList>
            <person name="Gilroy R."/>
        </authorList>
    </citation>
    <scope>NUCLEOTIDE SEQUENCE</scope>
    <source>
        <strain evidence="17">CHK193-4272</strain>
    </source>
</reference>
<evidence type="ECO:0000256" key="6">
    <source>
        <dbReference type="ARBA" id="ARBA00022679"/>
    </source>
</evidence>
<comment type="caution">
    <text evidence="17">The sequence shown here is derived from an EMBL/GenBank/DDBJ whole genome shotgun (WGS) entry which is preliminary data.</text>
</comment>
<evidence type="ECO:0000256" key="1">
    <source>
        <dbReference type="ARBA" id="ARBA00000085"/>
    </source>
</evidence>
<sequence>MKFLSVKLKLTLWITSLMFFLVSVVLLSMISITSNVVRENTLDLLSSTIRQNLVSVSMQNGKLIFDENFNFTYNGVYTLIYSDSNALLAGQPPINLPENIEFENGITKEVQSIDGEYYILDFWLYFGWEDGVWVRGIVPKPDVTDIIEDIEGIALTILPLTIIIGGLGAYLLARKTFKPINKIINAASAIGEGRDLSLRIGLPKGKDEITKLASAFDNMFARLEKSFETEKQFTSDASHELRTPTAVILAECNDSINHTSIDEYKKSIEVINRQAVKMSNLIKQLLQMTRLEQGTQAVNFETQDLSEFIHIICSEQPDLPEMMSLYLDIQDNITAEFDIVLMSRLLQNLINNAITYGNPNGFIKIKLYKELQTIYLSVEDNGIGMTEEQLQNIWKRFYQADGSRQNGAGLGLTMVKQIANLHHGDIKVTSKEGKGSLFVFSFPEKQS</sequence>
<feature type="domain" description="HAMP" evidence="16">
    <location>
        <begin position="174"/>
        <end position="228"/>
    </location>
</feature>
<keyword evidence="12" id="KW-0902">Two-component regulatory system</keyword>
<dbReference type="PROSITE" id="PS50109">
    <property type="entry name" value="HIS_KIN"/>
    <property type="match status" value="1"/>
</dbReference>
<dbReference type="InterPro" id="IPR050398">
    <property type="entry name" value="HssS/ArlS-like"/>
</dbReference>
<dbReference type="Pfam" id="PF00512">
    <property type="entry name" value="HisKA"/>
    <property type="match status" value="1"/>
</dbReference>
<evidence type="ECO:0000256" key="7">
    <source>
        <dbReference type="ARBA" id="ARBA00022692"/>
    </source>
</evidence>
<dbReference type="PRINTS" id="PR00344">
    <property type="entry name" value="BCTRLSENSOR"/>
</dbReference>
<feature type="domain" description="Histidine kinase" evidence="15">
    <location>
        <begin position="236"/>
        <end position="446"/>
    </location>
</feature>
<evidence type="ECO:0000256" key="3">
    <source>
        <dbReference type="ARBA" id="ARBA00012438"/>
    </source>
</evidence>
<dbReference type="SUPFAM" id="SSF55874">
    <property type="entry name" value="ATPase domain of HSP90 chaperone/DNA topoisomerase II/histidine kinase"/>
    <property type="match status" value="1"/>
</dbReference>
<evidence type="ECO:0000256" key="12">
    <source>
        <dbReference type="ARBA" id="ARBA00023012"/>
    </source>
</evidence>
<dbReference type="CDD" id="cd00075">
    <property type="entry name" value="HATPase"/>
    <property type="match status" value="1"/>
</dbReference>
<evidence type="ECO:0000313" key="17">
    <source>
        <dbReference type="EMBL" id="HIV61237.1"/>
    </source>
</evidence>
<dbReference type="SUPFAM" id="SSF158472">
    <property type="entry name" value="HAMP domain-like"/>
    <property type="match status" value="1"/>
</dbReference>
<dbReference type="EMBL" id="DXIE01000001">
    <property type="protein sequence ID" value="HIV61237.1"/>
    <property type="molecule type" value="Genomic_DNA"/>
</dbReference>
<evidence type="ECO:0000256" key="13">
    <source>
        <dbReference type="ARBA" id="ARBA00023136"/>
    </source>
</evidence>
<evidence type="ECO:0000256" key="4">
    <source>
        <dbReference type="ARBA" id="ARBA00022475"/>
    </source>
</evidence>
<keyword evidence="13 14" id="KW-0472">Membrane</keyword>
<dbReference type="InterPro" id="IPR003594">
    <property type="entry name" value="HATPase_dom"/>
</dbReference>
<dbReference type="Proteomes" id="UP000886808">
    <property type="component" value="Unassembled WGS sequence"/>
</dbReference>
<dbReference type="InterPro" id="IPR036890">
    <property type="entry name" value="HATPase_C_sf"/>
</dbReference>
<evidence type="ECO:0000256" key="14">
    <source>
        <dbReference type="SAM" id="Phobius"/>
    </source>
</evidence>
<evidence type="ECO:0000259" key="15">
    <source>
        <dbReference type="PROSITE" id="PS50109"/>
    </source>
</evidence>
<accession>A0A9D1PHJ3</accession>